<evidence type="ECO:0008006" key="4">
    <source>
        <dbReference type="Google" id="ProtNLM"/>
    </source>
</evidence>
<feature type="transmembrane region" description="Helical" evidence="1">
    <location>
        <begin position="37"/>
        <end position="58"/>
    </location>
</feature>
<dbReference type="Proteomes" id="UP001597120">
    <property type="component" value="Unassembled WGS sequence"/>
</dbReference>
<evidence type="ECO:0000256" key="1">
    <source>
        <dbReference type="SAM" id="Phobius"/>
    </source>
</evidence>
<reference evidence="3" key="1">
    <citation type="journal article" date="2019" name="Int. J. Syst. Evol. Microbiol.">
        <title>The Global Catalogue of Microorganisms (GCM) 10K type strain sequencing project: providing services to taxonomists for standard genome sequencing and annotation.</title>
        <authorList>
            <consortium name="The Broad Institute Genomics Platform"/>
            <consortium name="The Broad Institute Genome Sequencing Center for Infectious Disease"/>
            <person name="Wu L."/>
            <person name="Ma J."/>
        </authorList>
    </citation>
    <scope>NUCLEOTIDE SEQUENCE [LARGE SCALE GENOMIC DNA]</scope>
    <source>
        <strain evidence="3">CCUG 57263</strain>
    </source>
</reference>
<sequence>MITYSKWMIRVAVVFSVMGALLGSDMAGRKDYSFIPVHSHILVVGWLSLFAYGIFYYVFPEPQKLKLAKVQAILSMLGAMLLPLGMLLYNKAYNGFTTGLFIGGGTVLLIGMLLFAFLVFFDKQLFTKKN</sequence>
<dbReference type="InterPro" id="IPR036927">
    <property type="entry name" value="Cyt_c_oxase-like_su1_sf"/>
</dbReference>
<dbReference type="SUPFAM" id="SSF81442">
    <property type="entry name" value="Cytochrome c oxidase subunit I-like"/>
    <property type="match status" value="1"/>
</dbReference>
<keyword evidence="1" id="KW-1133">Transmembrane helix</keyword>
<comment type="caution">
    <text evidence="2">The sequence shown here is derived from an EMBL/GenBank/DDBJ whole genome shotgun (WGS) entry which is preliminary data.</text>
</comment>
<keyword evidence="1" id="KW-0472">Membrane</keyword>
<gene>
    <name evidence="2" type="ORF">ACFQ03_15305</name>
</gene>
<accession>A0ABW3DAJ8</accession>
<dbReference type="Gene3D" id="1.20.210.10">
    <property type="entry name" value="Cytochrome c oxidase-like, subunit I domain"/>
    <property type="match status" value="1"/>
</dbReference>
<organism evidence="2 3">
    <name type="scientific">Paenibacillus residui</name>
    <dbReference type="NCBI Taxonomy" id="629724"/>
    <lineage>
        <taxon>Bacteria</taxon>
        <taxon>Bacillati</taxon>
        <taxon>Bacillota</taxon>
        <taxon>Bacilli</taxon>
        <taxon>Bacillales</taxon>
        <taxon>Paenibacillaceae</taxon>
        <taxon>Paenibacillus</taxon>
    </lineage>
</organism>
<dbReference type="EMBL" id="JBHTIU010000048">
    <property type="protein sequence ID" value="MFD0870522.1"/>
    <property type="molecule type" value="Genomic_DNA"/>
</dbReference>
<dbReference type="RefSeq" id="WP_144934197.1">
    <property type="nucleotide sequence ID" value="NZ_JBHTIU010000048.1"/>
</dbReference>
<protein>
    <recommendedName>
        <fullName evidence="4">Cytochrome-c oxidase</fullName>
    </recommendedName>
</protein>
<proteinExistence type="predicted"/>
<feature type="transmembrane region" description="Helical" evidence="1">
    <location>
        <begin position="101"/>
        <end position="121"/>
    </location>
</feature>
<name>A0ABW3DAJ8_9BACL</name>
<keyword evidence="1" id="KW-0812">Transmembrane</keyword>
<keyword evidence="3" id="KW-1185">Reference proteome</keyword>
<feature type="transmembrane region" description="Helical" evidence="1">
    <location>
        <begin position="70"/>
        <end position="89"/>
    </location>
</feature>
<evidence type="ECO:0000313" key="2">
    <source>
        <dbReference type="EMBL" id="MFD0870522.1"/>
    </source>
</evidence>
<evidence type="ECO:0000313" key="3">
    <source>
        <dbReference type="Proteomes" id="UP001597120"/>
    </source>
</evidence>